<evidence type="ECO:0000256" key="1">
    <source>
        <dbReference type="SAM" id="MobiDB-lite"/>
    </source>
</evidence>
<evidence type="ECO:0000313" key="2">
    <source>
        <dbReference type="EMBL" id="MCD9645773.1"/>
    </source>
</evidence>
<feature type="compositionally biased region" description="Basic residues" evidence="1">
    <location>
        <begin position="37"/>
        <end position="46"/>
    </location>
</feature>
<organism evidence="2 3">
    <name type="scientific">Datura stramonium</name>
    <name type="common">Jimsonweed</name>
    <name type="synonym">Common thornapple</name>
    <dbReference type="NCBI Taxonomy" id="4076"/>
    <lineage>
        <taxon>Eukaryota</taxon>
        <taxon>Viridiplantae</taxon>
        <taxon>Streptophyta</taxon>
        <taxon>Embryophyta</taxon>
        <taxon>Tracheophyta</taxon>
        <taxon>Spermatophyta</taxon>
        <taxon>Magnoliopsida</taxon>
        <taxon>eudicotyledons</taxon>
        <taxon>Gunneridae</taxon>
        <taxon>Pentapetalae</taxon>
        <taxon>asterids</taxon>
        <taxon>lamiids</taxon>
        <taxon>Solanales</taxon>
        <taxon>Solanaceae</taxon>
        <taxon>Solanoideae</taxon>
        <taxon>Datureae</taxon>
        <taxon>Datura</taxon>
    </lineage>
</organism>
<evidence type="ECO:0000313" key="3">
    <source>
        <dbReference type="Proteomes" id="UP000823775"/>
    </source>
</evidence>
<name>A0ABS8VI13_DATST</name>
<comment type="caution">
    <text evidence="2">The sequence shown here is derived from an EMBL/GenBank/DDBJ whole genome shotgun (WGS) entry which is preliminary data.</text>
</comment>
<protein>
    <submittedName>
        <fullName evidence="2">Uncharacterized protein</fullName>
    </submittedName>
</protein>
<reference evidence="2 3" key="1">
    <citation type="journal article" date="2021" name="BMC Genomics">
        <title>Datura genome reveals duplications of psychoactive alkaloid biosynthetic genes and high mutation rate following tissue culture.</title>
        <authorList>
            <person name="Rajewski A."/>
            <person name="Carter-House D."/>
            <person name="Stajich J."/>
            <person name="Litt A."/>
        </authorList>
    </citation>
    <scope>NUCLEOTIDE SEQUENCE [LARGE SCALE GENOMIC DNA]</scope>
    <source>
        <strain evidence="2">AR-01</strain>
    </source>
</reference>
<dbReference type="Proteomes" id="UP000823775">
    <property type="component" value="Unassembled WGS sequence"/>
</dbReference>
<sequence>MRCIAWHAAPDCEARFSNSCAMASHENKGKDVETSRKGFKSLRKGVPHSLPTQRAPLARRFGAQAIEEHGLKWFNAQKEAKYSLENWIDEGRLAMEFPTIHDTIYGLGLGYVLAKPEECNLALVRDFMPTGTRPTERAQRSK</sequence>
<gene>
    <name evidence="2" type="ORF">HAX54_034973</name>
</gene>
<feature type="region of interest" description="Disordered" evidence="1">
    <location>
        <begin position="31"/>
        <end position="50"/>
    </location>
</feature>
<proteinExistence type="predicted"/>
<keyword evidence="3" id="KW-1185">Reference proteome</keyword>
<accession>A0ABS8VI13</accession>
<dbReference type="EMBL" id="JACEIK010004541">
    <property type="protein sequence ID" value="MCD9645773.1"/>
    <property type="molecule type" value="Genomic_DNA"/>
</dbReference>